<feature type="transmembrane region" description="Helical" evidence="1">
    <location>
        <begin position="38"/>
        <end position="61"/>
    </location>
</feature>
<keyword evidence="1" id="KW-1133">Transmembrane helix</keyword>
<organism evidence="2 3">
    <name type="scientific">Pontibacter fetidus</name>
    <dbReference type="NCBI Taxonomy" id="2700082"/>
    <lineage>
        <taxon>Bacteria</taxon>
        <taxon>Pseudomonadati</taxon>
        <taxon>Bacteroidota</taxon>
        <taxon>Cytophagia</taxon>
        <taxon>Cytophagales</taxon>
        <taxon>Hymenobacteraceae</taxon>
        <taxon>Pontibacter</taxon>
    </lineage>
</organism>
<feature type="transmembrane region" description="Helical" evidence="1">
    <location>
        <begin position="100"/>
        <end position="121"/>
    </location>
</feature>
<feature type="transmembrane region" description="Helical" evidence="1">
    <location>
        <begin position="73"/>
        <end position="94"/>
    </location>
</feature>
<keyword evidence="1" id="KW-0472">Membrane</keyword>
<keyword evidence="3" id="KW-1185">Reference proteome</keyword>
<accession>A0A6B2GZL5</accession>
<proteinExistence type="predicted"/>
<dbReference type="AlphaFoldDB" id="A0A6B2GZL5"/>
<evidence type="ECO:0000256" key="1">
    <source>
        <dbReference type="SAM" id="Phobius"/>
    </source>
</evidence>
<dbReference type="RefSeq" id="WP_162346357.1">
    <property type="nucleotide sequence ID" value="NZ_JAAEAA010000011.1"/>
</dbReference>
<evidence type="ECO:0000313" key="3">
    <source>
        <dbReference type="Proteomes" id="UP000478546"/>
    </source>
</evidence>
<reference evidence="2 3" key="1">
    <citation type="submission" date="2020-01" db="EMBL/GenBank/DDBJ databases">
        <authorList>
            <person name="Kim M.K."/>
        </authorList>
    </citation>
    <scope>NUCLEOTIDE SEQUENCE [LARGE SCALE GENOMIC DNA]</scope>
    <source>
        <strain evidence="2 3">BT213</strain>
    </source>
</reference>
<dbReference type="Proteomes" id="UP000478546">
    <property type="component" value="Unassembled WGS sequence"/>
</dbReference>
<sequence>MNTKLLMSASALVLAAIGLLLSFLPDEILQYAGVSSVLLLPVILQLLGAAYLGFALLNWMARANLIGGIYSRPVAIGNLMHFIVSGLALLKAAFAGPGNIALWVTGVVFIGFAILFAKVTFTHPLKEKSSNQMV</sequence>
<gene>
    <name evidence="2" type="ORF">GWO68_10280</name>
</gene>
<dbReference type="EMBL" id="JAAEAA010000011">
    <property type="protein sequence ID" value="NDK56305.1"/>
    <property type="molecule type" value="Genomic_DNA"/>
</dbReference>
<comment type="caution">
    <text evidence="2">The sequence shown here is derived from an EMBL/GenBank/DDBJ whole genome shotgun (WGS) entry which is preliminary data.</text>
</comment>
<name>A0A6B2GZL5_9BACT</name>
<evidence type="ECO:0000313" key="2">
    <source>
        <dbReference type="EMBL" id="NDK56305.1"/>
    </source>
</evidence>
<keyword evidence="1" id="KW-0812">Transmembrane</keyword>
<protein>
    <submittedName>
        <fullName evidence="2">Uncharacterized protein</fullName>
    </submittedName>
</protein>